<reference evidence="1" key="1">
    <citation type="submission" date="2020-05" db="EMBL/GenBank/DDBJ databases">
        <title>Large-scale comparative analyses of tick genomes elucidate their genetic diversity and vector capacities.</title>
        <authorList>
            <person name="Jia N."/>
            <person name="Wang J."/>
            <person name="Shi W."/>
            <person name="Du L."/>
            <person name="Sun Y."/>
            <person name="Zhan W."/>
            <person name="Jiang J."/>
            <person name="Wang Q."/>
            <person name="Zhang B."/>
            <person name="Ji P."/>
            <person name="Sakyi L.B."/>
            <person name="Cui X."/>
            <person name="Yuan T."/>
            <person name="Jiang B."/>
            <person name="Yang W."/>
            <person name="Lam T.T.-Y."/>
            <person name="Chang Q."/>
            <person name="Ding S."/>
            <person name="Wang X."/>
            <person name="Zhu J."/>
            <person name="Ruan X."/>
            <person name="Zhao L."/>
            <person name="Wei J."/>
            <person name="Que T."/>
            <person name="Du C."/>
            <person name="Cheng J."/>
            <person name="Dai P."/>
            <person name="Han X."/>
            <person name="Huang E."/>
            <person name="Gao Y."/>
            <person name="Liu J."/>
            <person name="Shao H."/>
            <person name="Ye R."/>
            <person name="Li L."/>
            <person name="Wei W."/>
            <person name="Wang X."/>
            <person name="Wang C."/>
            <person name="Yang T."/>
            <person name="Huo Q."/>
            <person name="Li W."/>
            <person name="Guo W."/>
            <person name="Chen H."/>
            <person name="Zhou L."/>
            <person name="Ni X."/>
            <person name="Tian J."/>
            <person name="Zhou Y."/>
            <person name="Sheng Y."/>
            <person name="Liu T."/>
            <person name="Pan Y."/>
            <person name="Xia L."/>
            <person name="Li J."/>
            <person name="Zhao F."/>
            <person name="Cao W."/>
        </authorList>
    </citation>
    <scope>NUCLEOTIDE SEQUENCE</scope>
    <source>
        <strain evidence="1">Hyas-2018</strain>
    </source>
</reference>
<organism evidence="1 2">
    <name type="scientific">Hyalomma asiaticum</name>
    <name type="common">Tick</name>
    <dbReference type="NCBI Taxonomy" id="266040"/>
    <lineage>
        <taxon>Eukaryota</taxon>
        <taxon>Metazoa</taxon>
        <taxon>Ecdysozoa</taxon>
        <taxon>Arthropoda</taxon>
        <taxon>Chelicerata</taxon>
        <taxon>Arachnida</taxon>
        <taxon>Acari</taxon>
        <taxon>Parasitiformes</taxon>
        <taxon>Ixodida</taxon>
        <taxon>Ixodoidea</taxon>
        <taxon>Ixodidae</taxon>
        <taxon>Hyalomminae</taxon>
        <taxon>Hyalomma</taxon>
    </lineage>
</organism>
<evidence type="ECO:0000313" key="1">
    <source>
        <dbReference type="EMBL" id="KAH6932118.1"/>
    </source>
</evidence>
<gene>
    <name evidence="1" type="ORF">HPB50_002880</name>
</gene>
<name>A0ACB7SEH5_HYAAI</name>
<sequence>MITHAVRTRYSVVIRSQPAARGLNRTVRICPHHKDSGSGRERANTGRDRRRRAERQISRAALRRAPPPGAATSASEVAPTIERSHGVFRSRVAGKRSPTAPSLYAEM</sequence>
<dbReference type="Proteomes" id="UP000821845">
    <property type="component" value="Chromosome 4"/>
</dbReference>
<proteinExistence type="predicted"/>
<keyword evidence="2" id="KW-1185">Reference proteome</keyword>
<dbReference type="EMBL" id="CM023484">
    <property type="protein sequence ID" value="KAH6932118.1"/>
    <property type="molecule type" value="Genomic_DNA"/>
</dbReference>
<comment type="caution">
    <text evidence="1">The sequence shown here is derived from an EMBL/GenBank/DDBJ whole genome shotgun (WGS) entry which is preliminary data.</text>
</comment>
<evidence type="ECO:0000313" key="2">
    <source>
        <dbReference type="Proteomes" id="UP000821845"/>
    </source>
</evidence>
<protein>
    <submittedName>
        <fullName evidence="1">Uncharacterized protein</fullName>
    </submittedName>
</protein>
<accession>A0ACB7SEH5</accession>